<dbReference type="Gene3D" id="1.20.5.1700">
    <property type="match status" value="1"/>
</dbReference>
<evidence type="ECO:0000313" key="2">
    <source>
        <dbReference type="Proteomes" id="UP000694399"/>
    </source>
</evidence>
<accession>A0A8C8Y7L1</accession>
<sequence>MAESLTTFSDPRTEMSILETNQYLLSQLAKTKQSFRDLTEKFLTSKATAYSLANQLQKYSKPSALNCLFSLRNMYQTL</sequence>
<protein>
    <submittedName>
        <fullName evidence="1">Uncharacterized protein</fullName>
    </submittedName>
</protein>
<evidence type="ECO:0000313" key="1">
    <source>
        <dbReference type="Ensembl" id="ENSPLOP00000027514.1"/>
    </source>
</evidence>
<dbReference type="Ensembl" id="ENSPLOT00000030399.1">
    <property type="protein sequence ID" value="ENSPLOP00000027514.1"/>
    <property type="gene ID" value="ENSPLOG00000020168.1"/>
</dbReference>
<dbReference type="Proteomes" id="UP000694399">
    <property type="component" value="Unassembled WGS sequence"/>
</dbReference>
<dbReference type="AlphaFoldDB" id="A0A8C8Y7L1"/>
<keyword evidence="2" id="KW-1185">Reference proteome</keyword>
<proteinExistence type="predicted"/>
<dbReference type="GeneTree" id="ENSGT00420000029746"/>
<organism evidence="1 2">
    <name type="scientific">Panthera leo</name>
    <name type="common">Lion</name>
    <dbReference type="NCBI Taxonomy" id="9689"/>
    <lineage>
        <taxon>Eukaryota</taxon>
        <taxon>Metazoa</taxon>
        <taxon>Chordata</taxon>
        <taxon>Craniata</taxon>
        <taxon>Vertebrata</taxon>
        <taxon>Euteleostomi</taxon>
        <taxon>Mammalia</taxon>
        <taxon>Eutheria</taxon>
        <taxon>Laurasiatheria</taxon>
        <taxon>Carnivora</taxon>
        <taxon>Feliformia</taxon>
        <taxon>Felidae</taxon>
        <taxon>Pantherinae</taxon>
        <taxon>Panthera</taxon>
    </lineage>
</organism>
<reference evidence="1" key="2">
    <citation type="submission" date="2025-09" db="UniProtKB">
        <authorList>
            <consortium name="Ensembl"/>
        </authorList>
    </citation>
    <scope>IDENTIFICATION</scope>
</reference>
<name>A0A8C8Y7L1_PANLE</name>
<reference evidence="1" key="1">
    <citation type="submission" date="2025-08" db="UniProtKB">
        <authorList>
            <consortium name="Ensembl"/>
        </authorList>
    </citation>
    <scope>IDENTIFICATION</scope>
</reference>
<dbReference type="OMA" id="NTYRNIK"/>